<dbReference type="InParanoid" id="B4CYD3"/>
<dbReference type="Pfam" id="PF03167">
    <property type="entry name" value="UDG"/>
    <property type="match status" value="1"/>
</dbReference>
<keyword evidence="4" id="KW-0378">Hydrolase</keyword>
<evidence type="ECO:0000313" key="9">
    <source>
        <dbReference type="EMBL" id="EDY20474.1"/>
    </source>
</evidence>
<keyword evidence="2" id="KW-0479">Metal-binding</keyword>
<protein>
    <submittedName>
        <fullName evidence="9">Uracil-DNA glycosylase superfamily</fullName>
    </submittedName>
</protein>
<dbReference type="GO" id="GO:0051539">
    <property type="term" value="F:4 iron, 4 sulfur cluster binding"/>
    <property type="evidence" value="ECO:0007669"/>
    <property type="project" value="UniProtKB-KW"/>
</dbReference>
<comment type="caution">
    <text evidence="9">The sequence shown here is derived from an EMBL/GenBank/DDBJ whole genome shotgun (WGS) entry which is preliminary data.</text>
</comment>
<dbReference type="Gene3D" id="3.40.470.10">
    <property type="entry name" value="Uracil-DNA glycosylase-like domain"/>
    <property type="match status" value="1"/>
</dbReference>
<dbReference type="GO" id="GO:0097506">
    <property type="term" value="F:deaminated base DNA N-glycosylase activity"/>
    <property type="evidence" value="ECO:0007669"/>
    <property type="project" value="UniProtKB-ARBA"/>
</dbReference>
<keyword evidence="6" id="KW-0411">Iron-sulfur</keyword>
<sequence length="206" mass="22585">MPRPSAAQRRLDELVTHLRGCALCPKMHRPAVSGGPVLSKVMIVGQAPGTKEPVLGRPFAWTAGKTLFGWFEKACGMGEVEFRESIYMAAVCRCFPGKNATGGDRVPDAQEIATCSRWLEAEIKLLQPELLIPIGKLAIGQFIASDKLTEIIGKKSRVTYHGHDFDIVPLPHPSGASPWHRIEPGRTLLAQALDLIIRHPAWPRKG</sequence>
<keyword evidence="7" id="KW-0234">DNA repair</keyword>
<accession>B4CYD3</accession>
<reference evidence="9 10" key="1">
    <citation type="journal article" date="2011" name="J. Bacteriol.">
        <title>Genome sequence of Chthoniobacter flavus Ellin428, an aerobic heterotrophic soil bacterium.</title>
        <authorList>
            <person name="Kant R."/>
            <person name="van Passel M.W."/>
            <person name="Palva A."/>
            <person name="Lucas S."/>
            <person name="Lapidus A."/>
            <person name="Glavina Del Rio T."/>
            <person name="Dalin E."/>
            <person name="Tice H."/>
            <person name="Bruce D."/>
            <person name="Goodwin L."/>
            <person name="Pitluck S."/>
            <person name="Larimer F.W."/>
            <person name="Land M.L."/>
            <person name="Hauser L."/>
            <person name="Sangwan P."/>
            <person name="de Vos W.M."/>
            <person name="Janssen P.H."/>
            <person name="Smidt H."/>
        </authorList>
    </citation>
    <scope>NUCLEOTIDE SEQUENCE [LARGE SCALE GENOMIC DNA]</scope>
    <source>
        <strain evidence="9 10">Ellin428</strain>
    </source>
</reference>
<keyword evidence="10" id="KW-1185">Reference proteome</keyword>
<dbReference type="SMART" id="SM00987">
    <property type="entry name" value="UreE_C"/>
    <property type="match status" value="1"/>
</dbReference>
<dbReference type="PANTHER" id="PTHR33693:SF1">
    <property type="entry name" value="TYPE-4 URACIL-DNA GLYCOSYLASE"/>
    <property type="match status" value="1"/>
</dbReference>
<gene>
    <name evidence="9" type="ORF">CfE428DRAFT_1671</name>
</gene>
<dbReference type="eggNOG" id="COG1573">
    <property type="taxonomic scope" value="Bacteria"/>
</dbReference>
<dbReference type="Proteomes" id="UP000005824">
    <property type="component" value="Unassembled WGS sequence"/>
</dbReference>
<dbReference type="EMBL" id="ABVL01000004">
    <property type="protein sequence ID" value="EDY20474.1"/>
    <property type="molecule type" value="Genomic_DNA"/>
</dbReference>
<dbReference type="STRING" id="497964.CfE428DRAFT_1671"/>
<dbReference type="AlphaFoldDB" id="B4CYD3"/>
<dbReference type="InterPro" id="IPR036895">
    <property type="entry name" value="Uracil-DNA_glycosylase-like_sf"/>
</dbReference>
<dbReference type="InterPro" id="IPR005122">
    <property type="entry name" value="Uracil-DNA_glycosylase-like"/>
</dbReference>
<feature type="domain" description="Uracil-DNA glycosylase-like" evidence="8">
    <location>
        <begin position="32"/>
        <end position="194"/>
    </location>
</feature>
<dbReference type="SMART" id="SM00986">
    <property type="entry name" value="UDG"/>
    <property type="match status" value="1"/>
</dbReference>
<dbReference type="PANTHER" id="PTHR33693">
    <property type="entry name" value="TYPE-5 URACIL-DNA GLYCOSYLASE"/>
    <property type="match status" value="1"/>
</dbReference>
<evidence type="ECO:0000256" key="5">
    <source>
        <dbReference type="ARBA" id="ARBA00023004"/>
    </source>
</evidence>
<dbReference type="CDD" id="cd10033">
    <property type="entry name" value="UDG_like"/>
    <property type="match status" value="1"/>
</dbReference>
<evidence type="ECO:0000256" key="6">
    <source>
        <dbReference type="ARBA" id="ARBA00023014"/>
    </source>
</evidence>
<evidence type="ECO:0000313" key="10">
    <source>
        <dbReference type="Proteomes" id="UP000005824"/>
    </source>
</evidence>
<keyword evidence="3" id="KW-0227">DNA damage</keyword>
<evidence type="ECO:0000256" key="2">
    <source>
        <dbReference type="ARBA" id="ARBA00022723"/>
    </source>
</evidence>
<organism evidence="9 10">
    <name type="scientific">Chthoniobacter flavus Ellin428</name>
    <dbReference type="NCBI Taxonomy" id="497964"/>
    <lineage>
        <taxon>Bacteria</taxon>
        <taxon>Pseudomonadati</taxon>
        <taxon>Verrucomicrobiota</taxon>
        <taxon>Spartobacteria</taxon>
        <taxon>Chthoniobacterales</taxon>
        <taxon>Chthoniobacteraceae</taxon>
        <taxon>Chthoniobacter</taxon>
    </lineage>
</organism>
<evidence type="ECO:0000256" key="3">
    <source>
        <dbReference type="ARBA" id="ARBA00022763"/>
    </source>
</evidence>
<keyword evidence="5" id="KW-0408">Iron</keyword>
<dbReference type="SUPFAM" id="SSF52141">
    <property type="entry name" value="Uracil-DNA glycosylase-like"/>
    <property type="match status" value="1"/>
</dbReference>
<dbReference type="GO" id="GO:0046872">
    <property type="term" value="F:metal ion binding"/>
    <property type="evidence" value="ECO:0007669"/>
    <property type="project" value="UniProtKB-KW"/>
</dbReference>
<dbReference type="GO" id="GO:0006281">
    <property type="term" value="P:DNA repair"/>
    <property type="evidence" value="ECO:0007669"/>
    <property type="project" value="UniProtKB-KW"/>
</dbReference>
<dbReference type="InterPro" id="IPR051536">
    <property type="entry name" value="UDG_Type-4/5"/>
</dbReference>
<proteinExistence type="predicted"/>
<keyword evidence="1" id="KW-0004">4Fe-4S</keyword>
<evidence type="ECO:0000256" key="4">
    <source>
        <dbReference type="ARBA" id="ARBA00022801"/>
    </source>
</evidence>
<name>B4CYD3_9BACT</name>
<evidence type="ECO:0000259" key="8">
    <source>
        <dbReference type="SMART" id="SM00986"/>
    </source>
</evidence>
<evidence type="ECO:0000256" key="7">
    <source>
        <dbReference type="ARBA" id="ARBA00023204"/>
    </source>
</evidence>
<evidence type="ECO:0000256" key="1">
    <source>
        <dbReference type="ARBA" id="ARBA00022485"/>
    </source>
</evidence>
<dbReference type="RefSeq" id="WP_006978997.1">
    <property type="nucleotide sequence ID" value="NZ_ABVL01000004.1"/>
</dbReference>